<dbReference type="GO" id="GO:0016132">
    <property type="term" value="P:brassinosteroid biosynthetic process"/>
    <property type="evidence" value="ECO:0007669"/>
    <property type="project" value="TreeGrafter"/>
</dbReference>
<dbReference type="SUPFAM" id="SSF48264">
    <property type="entry name" value="Cytochrome P450"/>
    <property type="match status" value="1"/>
</dbReference>
<keyword evidence="3" id="KW-0408">Iron</keyword>
<comment type="pathway">
    <text evidence="1">Hormone biosynthesis.</text>
</comment>
<dbReference type="Gene3D" id="1.10.630.10">
    <property type="entry name" value="Cytochrome P450"/>
    <property type="match status" value="1"/>
</dbReference>
<proteinExistence type="predicted"/>
<reference evidence="5" key="1">
    <citation type="journal article" date="2013" name="Nature">
        <title>Draft genome of the wheat A-genome progenitor Triticum urartu.</title>
        <authorList>
            <person name="Ling H.Q."/>
            <person name="Zhao S."/>
            <person name="Liu D."/>
            <person name="Wang J."/>
            <person name="Sun H."/>
            <person name="Zhang C."/>
            <person name="Fan H."/>
            <person name="Li D."/>
            <person name="Dong L."/>
            <person name="Tao Y."/>
            <person name="Gao C."/>
            <person name="Wu H."/>
            <person name="Li Y."/>
            <person name="Cui Y."/>
            <person name="Guo X."/>
            <person name="Zheng S."/>
            <person name="Wang B."/>
            <person name="Yu K."/>
            <person name="Liang Q."/>
            <person name="Yang W."/>
            <person name="Lou X."/>
            <person name="Chen J."/>
            <person name="Feng M."/>
            <person name="Jian J."/>
            <person name="Zhang X."/>
            <person name="Luo G."/>
            <person name="Jiang Y."/>
            <person name="Liu J."/>
            <person name="Wang Z."/>
            <person name="Sha Y."/>
            <person name="Zhang B."/>
            <person name="Wu H."/>
            <person name="Tang D."/>
            <person name="Shen Q."/>
            <person name="Xue P."/>
            <person name="Zou S."/>
            <person name="Wang X."/>
            <person name="Liu X."/>
            <person name="Wang F."/>
            <person name="Yang Y."/>
            <person name="An X."/>
            <person name="Dong Z."/>
            <person name="Zhang K."/>
            <person name="Zhang X."/>
            <person name="Luo M.C."/>
            <person name="Dvorak J."/>
            <person name="Tong Y."/>
            <person name="Wang J."/>
            <person name="Yang H."/>
            <person name="Li Z."/>
            <person name="Wang D."/>
            <person name="Zhang A."/>
            <person name="Wang J."/>
        </authorList>
    </citation>
    <scope>NUCLEOTIDE SEQUENCE</scope>
</reference>
<organism evidence="5">
    <name type="scientific">Triticum urartu</name>
    <name type="common">Red wild einkorn</name>
    <name type="synonym">Crithodium urartu</name>
    <dbReference type="NCBI Taxonomy" id="4572"/>
    <lineage>
        <taxon>Eukaryota</taxon>
        <taxon>Viridiplantae</taxon>
        <taxon>Streptophyta</taxon>
        <taxon>Embryophyta</taxon>
        <taxon>Tracheophyta</taxon>
        <taxon>Spermatophyta</taxon>
        <taxon>Magnoliopsida</taxon>
        <taxon>Liliopsida</taxon>
        <taxon>Poales</taxon>
        <taxon>Poaceae</taxon>
        <taxon>BOP clade</taxon>
        <taxon>Pooideae</taxon>
        <taxon>Triticodae</taxon>
        <taxon>Triticeae</taxon>
        <taxon>Triticinae</taxon>
        <taxon>Triticum</taxon>
    </lineage>
</organism>
<dbReference type="GO" id="GO:0004497">
    <property type="term" value="F:monooxygenase activity"/>
    <property type="evidence" value="ECO:0007669"/>
    <property type="project" value="InterPro"/>
</dbReference>
<accession>M7YGG3</accession>
<dbReference type="AlphaFoldDB" id="M7YGG3"/>
<dbReference type="EMBL" id="KD243271">
    <property type="protein sequence ID" value="EMS49448.1"/>
    <property type="molecule type" value="Genomic_DNA"/>
</dbReference>
<evidence type="ECO:0000256" key="4">
    <source>
        <dbReference type="ARBA" id="ARBA00029441"/>
    </source>
</evidence>
<evidence type="ECO:0000256" key="3">
    <source>
        <dbReference type="ARBA" id="ARBA00023004"/>
    </source>
</evidence>
<dbReference type="STRING" id="4572.M7YGG3"/>
<dbReference type="Pfam" id="PF00067">
    <property type="entry name" value="p450"/>
    <property type="match status" value="1"/>
</dbReference>
<dbReference type="GO" id="GO:0010268">
    <property type="term" value="P:brassinosteroid homeostasis"/>
    <property type="evidence" value="ECO:0007669"/>
    <property type="project" value="TreeGrafter"/>
</dbReference>
<comment type="pathway">
    <text evidence="4">Plant hormone biosynthesis.</text>
</comment>
<evidence type="ECO:0000256" key="2">
    <source>
        <dbReference type="ARBA" id="ARBA00022723"/>
    </source>
</evidence>
<dbReference type="PRINTS" id="PR00465">
    <property type="entry name" value="EP450IV"/>
</dbReference>
<evidence type="ECO:0000256" key="1">
    <source>
        <dbReference type="ARBA" id="ARBA00004972"/>
    </source>
</evidence>
<dbReference type="eggNOG" id="KOG0157">
    <property type="taxonomic scope" value="Eukaryota"/>
</dbReference>
<keyword evidence="2" id="KW-0479">Metal-binding</keyword>
<dbReference type="PANTHER" id="PTHR24286:SF81">
    <property type="entry name" value="CYTOCHROME P450 FAMILY PROTEIN, EXPRESSED"/>
    <property type="match status" value="1"/>
</dbReference>
<dbReference type="PANTHER" id="PTHR24286">
    <property type="entry name" value="CYTOCHROME P450 26"/>
    <property type="match status" value="1"/>
</dbReference>
<dbReference type="GO" id="GO:0016125">
    <property type="term" value="P:sterol metabolic process"/>
    <property type="evidence" value="ECO:0007669"/>
    <property type="project" value="TreeGrafter"/>
</dbReference>
<dbReference type="GO" id="GO:0020037">
    <property type="term" value="F:heme binding"/>
    <property type="evidence" value="ECO:0007669"/>
    <property type="project" value="InterPro"/>
</dbReference>
<dbReference type="InterPro" id="IPR036396">
    <property type="entry name" value="Cyt_P450_sf"/>
</dbReference>
<dbReference type="GO" id="GO:0005506">
    <property type="term" value="F:iron ion binding"/>
    <property type="evidence" value="ECO:0007669"/>
    <property type="project" value="InterPro"/>
</dbReference>
<dbReference type="InterPro" id="IPR001128">
    <property type="entry name" value="Cyt_P450"/>
</dbReference>
<dbReference type="GO" id="GO:0016705">
    <property type="term" value="F:oxidoreductase activity, acting on paired donors, with incorporation or reduction of molecular oxygen"/>
    <property type="evidence" value="ECO:0007669"/>
    <property type="project" value="InterPro"/>
</dbReference>
<name>M7YGG3_TRIUA</name>
<protein>
    <submittedName>
        <fullName evidence="5">Cytochrome P450 87A3</fullName>
    </submittedName>
</protein>
<sequence length="609" mass="69156">MPGSVLQGAAAVLASLLILWLFRWYCSSSITAKGRLPPGSRGLPVLGETLQFFAGSPSLELHPFFKRRLERYGPIFRTNLIGVDLIVSLDAELNNLVFQQDERLFENWWPESVMRIFGPENLRLVLLQDVQRTAQASLLSWLDLPSVELKEATSSMIFSVTAKRLISYDSSSSDGKLWKQFDAFIRGLLAFPLYIPGTAFYQCMQANPQLAISSQLLLATCLEIQNQLAQLLIQSSVLSQGRKEVMKILRKLFDERKKAPSRLEKVDFIDLLIDTIKEDKLAMSDNFALNLIFLLLFAGFETTSSGITAAIKFLTDNPKALQELTGKTQYQVKIIPPSSQNDEHENIRKRRASPDAEITWEEYKSMKFTSCVIHESLRMANIAPLLFKKAREDVHIKAYTIPKGSKVMVCPSIVHLNPTIYEDPNVFNPWRWKTRKSTYYVDQITYTTIILVEDVQCLRARLRVYGRQPQLPLLRIGLHLCLRVEFGEKHVSRHPFLPDELSVGLHIGLILDGLEDGLLLRHLGCLGDRELRLDVLHAEARSRRQLLLWLLRLVLLQIRHLHRNRLLLLSSPSFDSSCSGSDESGGRPAATREARLARFPSSIWKGALV</sequence>
<evidence type="ECO:0000313" key="5">
    <source>
        <dbReference type="EMBL" id="EMS49448.1"/>
    </source>
</evidence>
<dbReference type="InterPro" id="IPR002403">
    <property type="entry name" value="Cyt_P450_E_grp-IV"/>
</dbReference>
<gene>
    <name evidence="5" type="ORF">TRIUR3_22077</name>
</gene>